<evidence type="ECO:0000256" key="4">
    <source>
        <dbReference type="ARBA" id="ARBA00022679"/>
    </source>
</evidence>
<proteinExistence type="predicted"/>
<accession>A0AAD1Y572</accession>
<dbReference type="GO" id="GO:0005886">
    <property type="term" value="C:plasma membrane"/>
    <property type="evidence" value="ECO:0007669"/>
    <property type="project" value="TreeGrafter"/>
</dbReference>
<name>A0AAD1Y572_EUPCR</name>
<dbReference type="InterPro" id="IPR003661">
    <property type="entry name" value="HisK_dim/P_dom"/>
</dbReference>
<dbReference type="SMART" id="SM00387">
    <property type="entry name" value="HATPase_c"/>
    <property type="match status" value="1"/>
</dbReference>
<keyword evidence="6" id="KW-0175">Coiled coil</keyword>
<dbReference type="InterPro" id="IPR003594">
    <property type="entry name" value="HATPase_dom"/>
</dbReference>
<evidence type="ECO:0000313" key="10">
    <source>
        <dbReference type="Proteomes" id="UP001295684"/>
    </source>
</evidence>
<dbReference type="PROSITE" id="PS50109">
    <property type="entry name" value="HIS_KIN"/>
    <property type="match status" value="1"/>
</dbReference>
<evidence type="ECO:0000256" key="7">
    <source>
        <dbReference type="SAM" id="Phobius"/>
    </source>
</evidence>
<evidence type="ECO:0000256" key="1">
    <source>
        <dbReference type="ARBA" id="ARBA00000085"/>
    </source>
</evidence>
<dbReference type="PRINTS" id="PR00344">
    <property type="entry name" value="BCTRLSENSOR"/>
</dbReference>
<feature type="coiled-coil region" evidence="6">
    <location>
        <begin position="238"/>
        <end position="265"/>
    </location>
</feature>
<gene>
    <name evidence="9" type="ORF">ECRASSUSDP1_LOCUS24608</name>
</gene>
<dbReference type="Pfam" id="PF00512">
    <property type="entry name" value="HisKA"/>
    <property type="match status" value="1"/>
</dbReference>
<comment type="catalytic activity">
    <reaction evidence="1">
        <text>ATP + protein L-histidine = ADP + protein N-phospho-L-histidine.</text>
        <dbReference type="EC" id="2.7.13.3"/>
    </reaction>
</comment>
<dbReference type="PANTHER" id="PTHR43047">
    <property type="entry name" value="TWO-COMPONENT HISTIDINE PROTEIN KINASE"/>
    <property type="match status" value="1"/>
</dbReference>
<dbReference type="EMBL" id="CAMPGE010025353">
    <property type="protein sequence ID" value="CAI2383117.1"/>
    <property type="molecule type" value="Genomic_DNA"/>
</dbReference>
<dbReference type="EC" id="2.7.13.3" evidence="2"/>
<evidence type="ECO:0000256" key="2">
    <source>
        <dbReference type="ARBA" id="ARBA00012438"/>
    </source>
</evidence>
<dbReference type="PANTHER" id="PTHR43047:SF72">
    <property type="entry name" value="OSMOSENSING HISTIDINE PROTEIN KINASE SLN1"/>
    <property type="match status" value="1"/>
</dbReference>
<feature type="transmembrane region" description="Helical" evidence="7">
    <location>
        <begin position="145"/>
        <end position="163"/>
    </location>
</feature>
<dbReference type="InterPro" id="IPR036097">
    <property type="entry name" value="HisK_dim/P_sf"/>
</dbReference>
<dbReference type="InterPro" id="IPR005467">
    <property type="entry name" value="His_kinase_dom"/>
</dbReference>
<keyword evidence="10" id="KW-1185">Reference proteome</keyword>
<keyword evidence="7" id="KW-0812">Transmembrane</keyword>
<keyword evidence="4" id="KW-0808">Transferase</keyword>
<dbReference type="Gene3D" id="3.30.565.10">
    <property type="entry name" value="Histidine kinase-like ATPase, C-terminal domain"/>
    <property type="match status" value="1"/>
</dbReference>
<evidence type="ECO:0000256" key="6">
    <source>
        <dbReference type="SAM" id="Coils"/>
    </source>
</evidence>
<dbReference type="SUPFAM" id="SSF55874">
    <property type="entry name" value="ATPase domain of HSP90 chaperone/DNA topoisomerase II/histidine kinase"/>
    <property type="match status" value="1"/>
</dbReference>
<feature type="domain" description="Histidine kinase" evidence="8">
    <location>
        <begin position="377"/>
        <end position="622"/>
    </location>
</feature>
<evidence type="ECO:0000313" key="9">
    <source>
        <dbReference type="EMBL" id="CAI2383117.1"/>
    </source>
</evidence>
<dbReference type="Proteomes" id="UP001295684">
    <property type="component" value="Unassembled WGS sequence"/>
</dbReference>
<dbReference type="InterPro" id="IPR004358">
    <property type="entry name" value="Sig_transdc_His_kin-like_C"/>
</dbReference>
<organism evidence="9 10">
    <name type="scientific">Euplotes crassus</name>
    <dbReference type="NCBI Taxonomy" id="5936"/>
    <lineage>
        <taxon>Eukaryota</taxon>
        <taxon>Sar</taxon>
        <taxon>Alveolata</taxon>
        <taxon>Ciliophora</taxon>
        <taxon>Intramacronucleata</taxon>
        <taxon>Spirotrichea</taxon>
        <taxon>Hypotrichia</taxon>
        <taxon>Euplotida</taxon>
        <taxon>Euplotidae</taxon>
        <taxon>Moneuplotes</taxon>
    </lineage>
</organism>
<dbReference type="CDD" id="cd00082">
    <property type="entry name" value="HisKA"/>
    <property type="match status" value="1"/>
</dbReference>
<comment type="caution">
    <text evidence="9">The sequence shown here is derived from an EMBL/GenBank/DDBJ whole genome shotgun (WGS) entry which is preliminary data.</text>
</comment>
<keyword evidence="5" id="KW-0418">Kinase</keyword>
<dbReference type="Gene3D" id="1.10.287.130">
    <property type="match status" value="1"/>
</dbReference>
<dbReference type="SMART" id="SM00388">
    <property type="entry name" value="HisKA"/>
    <property type="match status" value="1"/>
</dbReference>
<evidence type="ECO:0000259" key="8">
    <source>
        <dbReference type="PROSITE" id="PS50109"/>
    </source>
</evidence>
<dbReference type="InterPro" id="IPR036890">
    <property type="entry name" value="HATPase_C_sf"/>
</dbReference>
<dbReference type="AlphaFoldDB" id="A0AAD1Y572"/>
<dbReference type="SUPFAM" id="SSF47384">
    <property type="entry name" value="Homodimeric domain of signal transducing histidine kinase"/>
    <property type="match status" value="1"/>
</dbReference>
<dbReference type="GO" id="GO:0009927">
    <property type="term" value="F:histidine phosphotransfer kinase activity"/>
    <property type="evidence" value="ECO:0007669"/>
    <property type="project" value="TreeGrafter"/>
</dbReference>
<evidence type="ECO:0000256" key="3">
    <source>
        <dbReference type="ARBA" id="ARBA00022553"/>
    </source>
</evidence>
<feature type="transmembrane region" description="Helical" evidence="7">
    <location>
        <begin position="38"/>
        <end position="55"/>
    </location>
</feature>
<feature type="transmembrane region" description="Helical" evidence="7">
    <location>
        <begin position="67"/>
        <end position="87"/>
    </location>
</feature>
<dbReference type="GO" id="GO:0000155">
    <property type="term" value="F:phosphorelay sensor kinase activity"/>
    <property type="evidence" value="ECO:0007669"/>
    <property type="project" value="InterPro"/>
</dbReference>
<keyword evidence="7" id="KW-1133">Transmembrane helix</keyword>
<dbReference type="Pfam" id="PF02518">
    <property type="entry name" value="HATPase_c"/>
    <property type="match status" value="1"/>
</dbReference>
<feature type="transmembrane region" description="Helical" evidence="7">
    <location>
        <begin position="93"/>
        <end position="112"/>
    </location>
</feature>
<protein>
    <recommendedName>
        <fullName evidence="2">histidine kinase</fullName>
        <ecNumber evidence="2">2.7.13.3</ecNumber>
    </recommendedName>
</protein>
<evidence type="ECO:0000256" key="5">
    <source>
        <dbReference type="ARBA" id="ARBA00022777"/>
    </source>
</evidence>
<keyword evidence="3" id="KW-0597">Phosphoprotein</keyword>
<sequence length="679" mass="78040">MLDFLLKNPDRDQEFTKLESQLPETEMNHLIKFTADNVIESVKMLTFVFICLTILNGISPEISSRDIEVLAITCCVAIVFIISGYFISKFPEYLQEAIFGFNTFGYVAMHLIFQTDRFYHLRSAMPCLYLFHYFLATLTPSKRQLTSLIFTVTVVMSFSLSIYRLGKMDNDITISGLMSILFFDLGLKSNQSKLSEIYLMILKNDKLAKEKQKVVQQFPHPVLILPQKISKFSKCYPNDQFEKKIKALNQRIEKLDQVKVTVTKKAARDKDVRKKLTLLEYIQCFQKNKKRGNDETKRDAVIQCDQILARNSSRNRQGASEESDNESLLKRNFSIKSLEIEWKGFSSVMHVFIDTTDIIKLEHAKNRIKMQDIMFASASHEFRTPLNAIIHSYNFIKESFQELVKILDSNMNENLAQNSDIQFHKENISKFLRTGSTSSVLLLSLVQDILNLTRIENGNITTRFDYFRVPELLSDVHSLFSVQCENKRVDLIIECEDVLKLCEVSTDPNRIKQILVNLVSNSVKFTFRGSIIMKAALKKTLEGTDIIEFRVCDTGTGIKEEDQECLFKLFGVIGENEDLNPNECGLGLTISKKYVESLGGKIRVESVYGEGTDMIFTIRLIDIKQIQCNRRVPASANHLLVQEPDWGMRDIDFKVNEEHLSMTSRINDCKFFGGNKSKF</sequence>
<reference evidence="9" key="1">
    <citation type="submission" date="2023-07" db="EMBL/GenBank/DDBJ databases">
        <authorList>
            <consortium name="AG Swart"/>
            <person name="Singh M."/>
            <person name="Singh A."/>
            <person name="Seah K."/>
            <person name="Emmerich C."/>
        </authorList>
    </citation>
    <scope>NUCLEOTIDE SEQUENCE</scope>
    <source>
        <strain evidence="9">DP1</strain>
    </source>
</reference>
<keyword evidence="7" id="KW-0472">Membrane</keyword>